<name>A0ABV7AWY8_9GAMM</name>
<organism evidence="1 2">
    <name type="scientific">Azotobacter bryophylli</name>
    <dbReference type="NCBI Taxonomy" id="1986537"/>
    <lineage>
        <taxon>Bacteria</taxon>
        <taxon>Pseudomonadati</taxon>
        <taxon>Pseudomonadota</taxon>
        <taxon>Gammaproteobacteria</taxon>
        <taxon>Pseudomonadales</taxon>
        <taxon>Pseudomonadaceae</taxon>
        <taxon>Azotobacter</taxon>
    </lineage>
</organism>
<dbReference type="RefSeq" id="WP_377815269.1">
    <property type="nucleotide sequence ID" value="NZ_JBHRSJ010000031.1"/>
</dbReference>
<protein>
    <submittedName>
        <fullName evidence="1">Uncharacterized protein</fullName>
    </submittedName>
</protein>
<evidence type="ECO:0000313" key="1">
    <source>
        <dbReference type="EMBL" id="MFC2973518.1"/>
    </source>
</evidence>
<evidence type="ECO:0000313" key="2">
    <source>
        <dbReference type="Proteomes" id="UP001595457"/>
    </source>
</evidence>
<proteinExistence type="predicted"/>
<comment type="caution">
    <text evidence="1">The sequence shown here is derived from an EMBL/GenBank/DDBJ whole genome shotgun (WGS) entry which is preliminary data.</text>
</comment>
<dbReference type="Proteomes" id="UP001595457">
    <property type="component" value="Unassembled WGS sequence"/>
</dbReference>
<dbReference type="EMBL" id="JBHRSJ010000031">
    <property type="protein sequence ID" value="MFC2973518.1"/>
    <property type="molecule type" value="Genomic_DNA"/>
</dbReference>
<keyword evidence="2" id="KW-1185">Reference proteome</keyword>
<sequence>MSKLLIAPALLLIITLGTYMNWAEQRPQRRYLAGRSASFLGQRSGHEARRRNLLAIRPELFPSDYQSPAHLRLKLADLPDKAKAEGLLYRNKMVALPDHIGTWLMLCGERAEVYRARDFREAVRQMALSHPGRLAET</sequence>
<gene>
    <name evidence="1" type="ORF">ACFOJE_15040</name>
</gene>
<reference evidence="2" key="1">
    <citation type="journal article" date="2019" name="Int. J. Syst. Evol. Microbiol.">
        <title>The Global Catalogue of Microorganisms (GCM) 10K type strain sequencing project: providing services to taxonomists for standard genome sequencing and annotation.</title>
        <authorList>
            <consortium name="The Broad Institute Genomics Platform"/>
            <consortium name="The Broad Institute Genome Sequencing Center for Infectious Disease"/>
            <person name="Wu L."/>
            <person name="Ma J."/>
        </authorList>
    </citation>
    <scope>NUCLEOTIDE SEQUENCE [LARGE SCALE GENOMIC DNA]</scope>
    <source>
        <strain evidence="2">KCTC 62195</strain>
    </source>
</reference>
<accession>A0ABV7AWY8</accession>